<dbReference type="EMBL" id="CAWUHC010000162">
    <property type="protein sequence ID" value="CAK7236575.1"/>
    <property type="molecule type" value="Genomic_DNA"/>
</dbReference>
<evidence type="ECO:0000313" key="2">
    <source>
        <dbReference type="EMBL" id="CAK7236575.1"/>
    </source>
</evidence>
<proteinExistence type="predicted"/>
<dbReference type="PANTHER" id="PTHR44086:SF10">
    <property type="entry name" value="THIOSULFATE SULFURTRANSFERASE_RHODANESE-LIKE DOMAIN-CONTAINING PROTEIN 3"/>
    <property type="match status" value="1"/>
</dbReference>
<dbReference type="InterPro" id="IPR036873">
    <property type="entry name" value="Rhodanese-like_dom_sf"/>
</dbReference>
<dbReference type="SUPFAM" id="SSF52821">
    <property type="entry name" value="Rhodanese/Cell cycle control phosphatase"/>
    <property type="match status" value="4"/>
</dbReference>
<evidence type="ECO:0000313" key="3">
    <source>
        <dbReference type="Proteomes" id="UP001642406"/>
    </source>
</evidence>
<reference evidence="2 3" key="1">
    <citation type="submission" date="2024-01" db="EMBL/GenBank/DDBJ databases">
        <authorList>
            <person name="Allen C."/>
            <person name="Tagirdzhanova G."/>
        </authorList>
    </citation>
    <scope>NUCLEOTIDE SEQUENCE [LARGE SCALE GENOMIC DNA]</scope>
</reference>
<feature type="domain" description="Rhodanese" evidence="1">
    <location>
        <begin position="389"/>
        <end position="483"/>
    </location>
</feature>
<dbReference type="PROSITE" id="PS50206">
    <property type="entry name" value="RHODANESE_3"/>
    <property type="match status" value="4"/>
</dbReference>
<keyword evidence="3" id="KW-1185">Reference proteome</keyword>
<feature type="domain" description="Rhodanese" evidence="1">
    <location>
        <begin position="16"/>
        <end position="105"/>
    </location>
</feature>
<accession>A0ABP0CWR3</accession>
<dbReference type="Pfam" id="PF00581">
    <property type="entry name" value="Rhodanese"/>
    <property type="match status" value="4"/>
</dbReference>
<feature type="domain" description="Rhodanese" evidence="1">
    <location>
        <begin position="140"/>
        <end position="231"/>
    </location>
</feature>
<name>A0ABP0CWR3_9PEZI</name>
<dbReference type="SMART" id="SM00450">
    <property type="entry name" value="RHOD"/>
    <property type="match status" value="4"/>
</dbReference>
<feature type="domain" description="Rhodanese" evidence="1">
    <location>
        <begin position="278"/>
        <end position="362"/>
    </location>
</feature>
<dbReference type="Proteomes" id="UP001642406">
    <property type="component" value="Unassembled WGS sequence"/>
</dbReference>
<dbReference type="PANTHER" id="PTHR44086">
    <property type="entry name" value="THIOSULFATE SULFURTRANSFERASE RDL2, MITOCHONDRIAL-RELATED"/>
    <property type="match status" value="1"/>
</dbReference>
<gene>
    <name evidence="2" type="ORF">SBRCBS47491_009683</name>
</gene>
<sequence>MTKTTTPQELRHRWANGLEIALLDVREEGPYADAHPLFAITVPVSEVEAKLPALIPRRSAPIVVYDNGEGYAERAVPRIAAMGYTDVSILEGGLNGYARVGELYRDVNSAYKAFGELVEAIRGTPSLPPVKIRELILGQGKDDIVVLDTRRFEEYNTMSIPRGQSCPGGELLYRVFEAAPSPDTTVVVHCAGRTRSLIGTQSLVNAGIPNKVVALRDGTIGWTLANLPSLDTGKTERVPQPSDEAVRRARAHATSWAEHVGVPIIQGDQLLSFVAEQDERTLYLLDVRDPSEYAEAHPARFTSAPGGQLVQATDEWIGVRGARVVLYDTDGVRARMTATWLLQMGWDVYVFDYEATIPAYLSQPTWTPAVPSSSSDKGGITVDDLKTLLADKAAVIDLARSPVYFKGHIPGAWHASGPELVQDLQTEAIANGTGSIVLTSSDGLVARTNIGEAHKALKSSSRNVLYLEGGTAAWIEAGEPLETGEANARWLSPPIDVYKRPYEGTGNDREAMEAYIEWEHQLVAQLANDGVTRFHVVGNRHQNNS</sequence>
<organism evidence="2 3">
    <name type="scientific">Sporothrix bragantina</name>
    <dbReference type="NCBI Taxonomy" id="671064"/>
    <lineage>
        <taxon>Eukaryota</taxon>
        <taxon>Fungi</taxon>
        <taxon>Dikarya</taxon>
        <taxon>Ascomycota</taxon>
        <taxon>Pezizomycotina</taxon>
        <taxon>Sordariomycetes</taxon>
        <taxon>Sordariomycetidae</taxon>
        <taxon>Ophiostomatales</taxon>
        <taxon>Ophiostomataceae</taxon>
        <taxon>Sporothrix</taxon>
    </lineage>
</organism>
<dbReference type="Gene3D" id="3.40.250.10">
    <property type="entry name" value="Rhodanese-like domain"/>
    <property type="match status" value="4"/>
</dbReference>
<protein>
    <recommendedName>
        <fullName evidence="1">Rhodanese domain-containing protein</fullName>
    </recommendedName>
</protein>
<evidence type="ECO:0000259" key="1">
    <source>
        <dbReference type="PROSITE" id="PS50206"/>
    </source>
</evidence>
<dbReference type="InterPro" id="IPR001763">
    <property type="entry name" value="Rhodanese-like_dom"/>
</dbReference>
<comment type="caution">
    <text evidence="2">The sequence shown here is derived from an EMBL/GenBank/DDBJ whole genome shotgun (WGS) entry which is preliminary data.</text>
</comment>